<dbReference type="EMBL" id="FXYZ01000001">
    <property type="protein sequence ID" value="SMX62797.1"/>
    <property type="molecule type" value="Genomic_DNA"/>
</dbReference>
<dbReference type="RefSeq" id="WP_009883648.1">
    <property type="nucleotide sequence ID" value="NZ_AAGP01000020.1"/>
</dbReference>
<evidence type="ECO:0000313" key="18">
    <source>
        <dbReference type="Proteomes" id="UP000218377"/>
    </source>
</evidence>
<evidence type="ECO:0000313" key="22">
    <source>
        <dbReference type="Proteomes" id="UP000234525"/>
    </source>
</evidence>
<evidence type="ECO:0000313" key="5">
    <source>
        <dbReference type="EMBL" id="AOP54995.1"/>
    </source>
</evidence>
<dbReference type="CDD" id="cd04301">
    <property type="entry name" value="NAT_SF"/>
    <property type="match status" value="1"/>
</dbReference>
<dbReference type="EMBL" id="CP025330">
    <property type="protein sequence ID" value="AZT94684.1"/>
    <property type="molecule type" value="Genomic_DNA"/>
</dbReference>
<evidence type="ECO:0000313" key="12">
    <source>
        <dbReference type="EMBL" id="SMX77200.1"/>
    </source>
</evidence>
<dbReference type="Proteomes" id="UP000234289">
    <property type="component" value="Unassembled WGS sequence"/>
</dbReference>
<dbReference type="Proteomes" id="UP000094793">
    <property type="component" value="Chromosome"/>
</dbReference>
<evidence type="ECO:0000313" key="15">
    <source>
        <dbReference type="Proteomes" id="UP000094793"/>
    </source>
</evidence>
<keyword evidence="22" id="KW-1185">Reference proteome</keyword>
<evidence type="ECO:0000313" key="20">
    <source>
        <dbReference type="Proteomes" id="UP000234300"/>
    </source>
</evidence>
<dbReference type="SUPFAM" id="SSF55729">
    <property type="entry name" value="Acyl-CoA N-acyltransferases (Nat)"/>
    <property type="match status" value="1"/>
</dbReference>
<dbReference type="EMBL" id="FXZG01000024">
    <property type="protein sequence ID" value="SMX98797.1"/>
    <property type="molecule type" value="Genomic_DNA"/>
</dbReference>
<dbReference type="PATRIC" id="fig|1703.10.peg.3403"/>
<dbReference type="EMBL" id="FXZI01000002">
    <property type="protein sequence ID" value="SMX77200.1"/>
    <property type="molecule type" value="Genomic_DNA"/>
</dbReference>
<evidence type="ECO:0000313" key="14">
    <source>
        <dbReference type="EMBL" id="TGD40852.1"/>
    </source>
</evidence>
<dbReference type="Proteomes" id="UP000234300">
    <property type="component" value="Unassembled WGS sequence"/>
</dbReference>
<reference evidence="19 22" key="4">
    <citation type="submission" date="2017-03" db="EMBL/GenBank/DDBJ databases">
        <authorList>
            <person name="Monnet C."/>
        </authorList>
    </citation>
    <scope>NUCLEOTIDE SEQUENCE [LARGE SCALE GENOMIC DNA]</scope>
    <source>
        <strain evidence="22">ATCC 9175</strain>
        <strain evidence="19">CNRZ 920</strain>
    </source>
</reference>
<evidence type="ECO:0000313" key="24">
    <source>
        <dbReference type="Proteomes" id="UP000297736"/>
    </source>
</evidence>
<dbReference type="PANTHER" id="PTHR43877:SF2">
    <property type="entry name" value="AMINOALKYLPHOSPHONATE N-ACETYLTRANSFERASE-RELATED"/>
    <property type="match status" value="1"/>
</dbReference>
<dbReference type="AlphaFoldDB" id="A0A1D7W7P7"/>
<dbReference type="Proteomes" id="UP000297736">
    <property type="component" value="Unassembled WGS sequence"/>
</dbReference>
<evidence type="ECO:0000313" key="17">
    <source>
        <dbReference type="Proteomes" id="UP000217881"/>
    </source>
</evidence>
<dbReference type="EMBL" id="FXZB01000003">
    <property type="protein sequence ID" value="SMX68228.1"/>
    <property type="molecule type" value="Genomic_DNA"/>
</dbReference>
<dbReference type="Proteomes" id="UP000234525">
    <property type="component" value="Unassembled WGS sequence"/>
</dbReference>
<evidence type="ECO:0000313" key="9">
    <source>
        <dbReference type="EMBL" id="PCC53892.1"/>
    </source>
</evidence>
<evidence type="ECO:0000256" key="1">
    <source>
        <dbReference type="ARBA" id="ARBA00022679"/>
    </source>
</evidence>
<evidence type="ECO:0000313" key="8">
    <source>
        <dbReference type="EMBL" id="PCC47690.1"/>
    </source>
</evidence>
<evidence type="ECO:0000259" key="4">
    <source>
        <dbReference type="PROSITE" id="PS51186"/>
    </source>
</evidence>
<evidence type="ECO:0000313" key="6">
    <source>
        <dbReference type="EMBL" id="AZT94684.1"/>
    </source>
</evidence>
<evidence type="ECO:0000313" key="19">
    <source>
        <dbReference type="Proteomes" id="UP000234289"/>
    </source>
</evidence>
<gene>
    <name evidence="11" type="ORF">BAUR9175_00696</name>
    <name evidence="13" type="ORF">BAUR920_03172</name>
    <name evidence="10" type="ORF">BAURA63_00126</name>
    <name evidence="12" type="ORF">BAURA86_00822</name>
    <name evidence="5" type="ORF">BLSMQ_3295</name>
    <name evidence="9" type="ORF">CIK59_08925</name>
    <name evidence="8" type="ORF">CIK64_04160</name>
    <name evidence="7" type="ORF">CIK79_05095</name>
    <name evidence="6" type="ORF">CXR23_17290</name>
    <name evidence="14" type="ORF">EB834_02175</name>
</gene>
<dbReference type="InterPro" id="IPR016181">
    <property type="entry name" value="Acyl_CoA_acyltransferase"/>
</dbReference>
<dbReference type="PANTHER" id="PTHR43877">
    <property type="entry name" value="AMINOALKYLPHOSPHONATE N-ACETYLTRANSFERASE-RELATED-RELATED"/>
    <property type="match status" value="1"/>
</dbReference>
<reference evidence="20 21" key="5">
    <citation type="submission" date="2017-03" db="EMBL/GenBank/DDBJ databases">
        <authorList>
            <person name="Afonso C.L."/>
            <person name="Miller P.J."/>
            <person name="Scott M.A."/>
            <person name="Spackman E."/>
            <person name="Goraichik I."/>
            <person name="Dimitrov K.M."/>
            <person name="Suarez D.L."/>
            <person name="Swayne D.E."/>
        </authorList>
    </citation>
    <scope>NUCLEOTIDE SEQUENCE [LARGE SCALE GENOMIC DNA]</scope>
    <source>
        <strain evidence="10">6</strain>
        <strain evidence="21">6(3)</strain>
        <strain evidence="12">8</strain>
        <strain evidence="20">8(6)</strain>
        <strain evidence="11">ATCC 9175</strain>
        <strain evidence="13">CNRZ 920</strain>
    </source>
</reference>
<dbReference type="GO" id="GO:0016747">
    <property type="term" value="F:acyltransferase activity, transferring groups other than amino-acyl groups"/>
    <property type="evidence" value="ECO:0007669"/>
    <property type="project" value="InterPro"/>
</dbReference>
<dbReference type="OrthoDB" id="9789603at2"/>
<organism evidence="5 15">
    <name type="scientific">Brevibacterium aurantiacum</name>
    <dbReference type="NCBI Taxonomy" id="273384"/>
    <lineage>
        <taxon>Bacteria</taxon>
        <taxon>Bacillati</taxon>
        <taxon>Actinomycetota</taxon>
        <taxon>Actinomycetes</taxon>
        <taxon>Micrococcales</taxon>
        <taxon>Brevibacteriaceae</taxon>
        <taxon>Brevibacterium</taxon>
    </lineage>
</organism>
<dbReference type="Proteomes" id="UP000217881">
    <property type="component" value="Unassembled WGS sequence"/>
</dbReference>
<reference evidence="14 24" key="7">
    <citation type="submission" date="2018-10" db="EMBL/GenBank/DDBJ databases">
        <title>Brevibacterium genomes from Austrain hard cheese rinds.</title>
        <authorList>
            <person name="Anast J.M."/>
            <person name="Dzieciol M."/>
            <person name="Schultz D.L."/>
            <person name="Mann E."/>
            <person name="Wagner M."/>
            <person name="Schmitz-Esser S."/>
        </authorList>
    </citation>
    <scope>NUCLEOTIDE SEQUENCE [LARGE SCALE GENOMIC DNA]</scope>
    <source>
        <strain evidence="14 24">L261</strain>
    </source>
</reference>
<evidence type="ECO:0000313" key="13">
    <source>
        <dbReference type="EMBL" id="SMX98797.1"/>
    </source>
</evidence>
<reference evidence="15" key="2">
    <citation type="submission" date="2016-09" db="EMBL/GenBank/DDBJ databases">
        <title>Complete Genome Sequence of Brevibacterium linens SMQ-1335.</title>
        <authorList>
            <person name="de Melo A.G."/>
            <person name="Labrie S.J."/>
            <person name="Dumaresq J."/>
            <person name="Roberts R.J."/>
            <person name="Tremblay D.M."/>
            <person name="Moineau S."/>
        </authorList>
    </citation>
    <scope>NUCLEOTIDE SEQUENCE [LARGE SCALE GENOMIC DNA]</scope>
    <source>
        <strain evidence="15">SMQ-1335</strain>
    </source>
</reference>
<name>A0A1D7W7P7_BREAU</name>
<evidence type="ECO:0000256" key="2">
    <source>
        <dbReference type="ARBA" id="ARBA00023315"/>
    </source>
</evidence>
<dbReference type="PROSITE" id="PS51186">
    <property type="entry name" value="GNAT"/>
    <property type="match status" value="1"/>
</dbReference>
<dbReference type="EMBL" id="CP017150">
    <property type="protein sequence ID" value="AOP54995.1"/>
    <property type="molecule type" value="Genomic_DNA"/>
</dbReference>
<reference evidence="6 23" key="6">
    <citation type="submission" date="2017-12" db="EMBL/GenBank/DDBJ databases">
        <authorList>
            <person name="Levesque S."/>
        </authorList>
    </citation>
    <scope>NUCLEOTIDE SEQUENCE [LARGE SCALE GENOMIC DNA]</scope>
    <source>
        <strain evidence="6 23">SMQ-1417</strain>
    </source>
</reference>
<evidence type="ECO:0000313" key="10">
    <source>
        <dbReference type="EMBL" id="SMX62797.1"/>
    </source>
</evidence>
<evidence type="ECO:0000313" key="23">
    <source>
        <dbReference type="Proteomes" id="UP000283000"/>
    </source>
</evidence>
<dbReference type="Proteomes" id="UP000217564">
    <property type="component" value="Unassembled WGS sequence"/>
</dbReference>
<dbReference type="Gene3D" id="3.40.630.30">
    <property type="match status" value="1"/>
</dbReference>
<dbReference type="Proteomes" id="UP000234327">
    <property type="component" value="Unassembled WGS sequence"/>
</dbReference>
<dbReference type="KEGG" id="blin:BLSMQ_3295"/>
<accession>A0A2A3X1Z1</accession>
<dbReference type="Proteomes" id="UP000218377">
    <property type="component" value="Unassembled WGS sequence"/>
</dbReference>
<dbReference type="EMBL" id="RHFF01000001">
    <property type="protein sequence ID" value="TGD40852.1"/>
    <property type="molecule type" value="Genomic_DNA"/>
</dbReference>
<keyword evidence="1 5" id="KW-0808">Transferase</keyword>
<reference evidence="6 23" key="8">
    <citation type="submission" date="2019-01" db="EMBL/GenBank/DDBJ databases">
        <title>Comparative genomic analysis of Brevibacterium aurantiacum sheds light on its evolution and its adaptation to smear-ripened cheeses.</title>
        <authorList>
            <person name="Moineau S."/>
        </authorList>
    </citation>
    <scope>NUCLEOTIDE SEQUENCE [LARGE SCALE GENOMIC DNA]</scope>
    <source>
        <strain evidence="6 23">SMQ-1417</strain>
    </source>
</reference>
<reference evidence="5" key="1">
    <citation type="submission" date="2016-09" db="EMBL/GenBank/DDBJ databases">
        <title>Complete Genome Sequence of Brevibacterium aurantiacum SMQ-1335.</title>
        <authorList>
            <person name="de Melo A.G."/>
            <person name="Labrie S.J."/>
            <person name="Dumaresq J."/>
            <person name="Roberts R.J."/>
            <person name="Tremblay D.M."/>
            <person name="Moineau S."/>
        </authorList>
    </citation>
    <scope>NUCLEOTIDE SEQUENCE</scope>
    <source>
        <strain evidence="5">SMQ-1335</strain>
    </source>
</reference>
<evidence type="ECO:0000256" key="3">
    <source>
        <dbReference type="SAM" id="MobiDB-lite"/>
    </source>
</evidence>
<keyword evidence="2" id="KW-0012">Acyltransferase</keyword>
<evidence type="ECO:0000313" key="21">
    <source>
        <dbReference type="Proteomes" id="UP000234327"/>
    </source>
</evidence>
<reference evidence="16 17" key="3">
    <citation type="journal article" date="2017" name="Elife">
        <title>Extensive horizontal gene transfer in cheese-associated bacteria.</title>
        <authorList>
            <person name="Bonham K.S."/>
            <person name="Wolfe B.E."/>
            <person name="Dutton R.J."/>
        </authorList>
    </citation>
    <scope>NUCLEOTIDE SEQUENCE [LARGE SCALE GENOMIC DNA]</scope>
    <source>
        <strain evidence="9 17">738_8</strain>
        <strain evidence="8 16">947_7</strain>
        <strain evidence="7 18">JB5</strain>
    </source>
</reference>
<dbReference type="Pfam" id="PF00583">
    <property type="entry name" value="Acetyltransf_1"/>
    <property type="match status" value="1"/>
</dbReference>
<proteinExistence type="predicted"/>
<dbReference type="InterPro" id="IPR000182">
    <property type="entry name" value="GNAT_dom"/>
</dbReference>
<evidence type="ECO:0000313" key="16">
    <source>
        <dbReference type="Proteomes" id="UP000217564"/>
    </source>
</evidence>
<feature type="domain" description="N-acetyltransferase" evidence="4">
    <location>
        <begin position="67"/>
        <end position="203"/>
    </location>
</feature>
<dbReference type="EMBL" id="NRHA01000011">
    <property type="protein sequence ID" value="PCC53892.1"/>
    <property type="molecule type" value="Genomic_DNA"/>
</dbReference>
<dbReference type="eggNOG" id="COG0456">
    <property type="taxonomic scope" value="Bacteria"/>
</dbReference>
<dbReference type="EMBL" id="NRGP01000005">
    <property type="protein sequence ID" value="PCC47690.1"/>
    <property type="molecule type" value="Genomic_DNA"/>
</dbReference>
<evidence type="ECO:0000313" key="7">
    <source>
        <dbReference type="EMBL" id="PCC17720.1"/>
    </source>
</evidence>
<dbReference type="EMBL" id="NRGX01000001">
    <property type="protein sequence ID" value="PCC17720.1"/>
    <property type="molecule type" value="Genomic_DNA"/>
</dbReference>
<accession>A0A1D7W7P7</accession>
<dbReference type="InterPro" id="IPR050832">
    <property type="entry name" value="Bact_Acetyltransf"/>
</dbReference>
<accession>A0A2H1HIQ6</accession>
<protein>
    <submittedName>
        <fullName evidence="10">Acetyltransferase (GNAT) family protein</fullName>
    </submittedName>
    <submittedName>
        <fullName evidence="5">GCN5-related N-acetyltransferase</fullName>
    </submittedName>
    <submittedName>
        <fullName evidence="6">GNAT family N-acetyltransferase</fullName>
    </submittedName>
</protein>
<dbReference type="Proteomes" id="UP000283000">
    <property type="component" value="Chromosome"/>
</dbReference>
<feature type="region of interest" description="Disordered" evidence="3">
    <location>
        <begin position="87"/>
        <end position="111"/>
    </location>
</feature>
<evidence type="ECO:0000313" key="11">
    <source>
        <dbReference type="EMBL" id="SMX68228.1"/>
    </source>
</evidence>
<sequence>MTESATPAGFSAFVEETISLADRKFLVRRATETDVPQLVSLLRDDALGAGREGSGSNEAAGYQHAFGLIDSDPNQLLVAVDEVTDSSEVTDSADSAAEPRADGQSQPSRTASTALVGTLQLTLIPSLSRRGSTRLQIEAVRIGPAAQGLGLGTAVFDWAHDCGRRFGASLAQLTTDKSRADAQRFYARLGYEASHEGLKLDLS</sequence>